<protein>
    <submittedName>
        <fullName evidence="1">Uncharacterized protein</fullName>
    </submittedName>
</protein>
<name>A0A7Y9GB05_9ACTN</name>
<reference evidence="1 2" key="1">
    <citation type="submission" date="2020-07" db="EMBL/GenBank/DDBJ databases">
        <title>Sequencing the genomes of 1000 actinobacteria strains.</title>
        <authorList>
            <person name="Klenk H.-P."/>
        </authorList>
    </citation>
    <scope>NUCLEOTIDE SEQUENCE [LARGE SCALE GENOMIC DNA]</scope>
    <source>
        <strain evidence="1 2">DSM 43461</strain>
    </source>
</reference>
<dbReference type="EMBL" id="JACCBT010000001">
    <property type="protein sequence ID" value="NYE13214.1"/>
    <property type="molecule type" value="Genomic_DNA"/>
</dbReference>
<dbReference type="Proteomes" id="UP000591272">
    <property type="component" value="Unassembled WGS sequence"/>
</dbReference>
<evidence type="ECO:0000313" key="2">
    <source>
        <dbReference type="Proteomes" id="UP000591272"/>
    </source>
</evidence>
<dbReference type="RefSeq" id="WP_179834290.1">
    <property type="nucleotide sequence ID" value="NZ_BMRD01000025.1"/>
</dbReference>
<sequence length="86" mass="9387">MLVVLCHPSDVLPEEGERDRWLNFFHPEGRDPGNVIGYLTDVSLGRYDSSTLLVTDWLDIGHNAAEAAAVGGIPPAPASRRLGRTF</sequence>
<accession>A0A7Y9GB05</accession>
<dbReference type="AlphaFoldDB" id="A0A7Y9GB05"/>
<comment type="caution">
    <text evidence="1">The sequence shown here is derived from an EMBL/GenBank/DDBJ whole genome shotgun (WGS) entry which is preliminary data.</text>
</comment>
<gene>
    <name evidence="1" type="ORF">BJ999_003510</name>
</gene>
<proteinExistence type="predicted"/>
<evidence type="ECO:0000313" key="1">
    <source>
        <dbReference type="EMBL" id="NYE13214.1"/>
    </source>
</evidence>
<keyword evidence="2" id="KW-1185">Reference proteome</keyword>
<organism evidence="1 2">
    <name type="scientific">Actinomadura citrea</name>
    <dbReference type="NCBI Taxonomy" id="46158"/>
    <lineage>
        <taxon>Bacteria</taxon>
        <taxon>Bacillati</taxon>
        <taxon>Actinomycetota</taxon>
        <taxon>Actinomycetes</taxon>
        <taxon>Streptosporangiales</taxon>
        <taxon>Thermomonosporaceae</taxon>
        <taxon>Actinomadura</taxon>
    </lineage>
</organism>